<organism evidence="1 2">
    <name type="scientific">Trichonephila clavipes</name>
    <name type="common">Golden silk orbweaver</name>
    <name type="synonym">Nephila clavipes</name>
    <dbReference type="NCBI Taxonomy" id="2585209"/>
    <lineage>
        <taxon>Eukaryota</taxon>
        <taxon>Metazoa</taxon>
        <taxon>Ecdysozoa</taxon>
        <taxon>Arthropoda</taxon>
        <taxon>Chelicerata</taxon>
        <taxon>Arachnida</taxon>
        <taxon>Araneae</taxon>
        <taxon>Araneomorphae</taxon>
        <taxon>Entelegynae</taxon>
        <taxon>Araneoidea</taxon>
        <taxon>Nephilidae</taxon>
        <taxon>Trichonephila</taxon>
    </lineage>
</organism>
<reference evidence="1" key="1">
    <citation type="submission" date="2020-08" db="EMBL/GenBank/DDBJ databases">
        <title>Multicomponent nature underlies the extraordinary mechanical properties of spider dragline silk.</title>
        <authorList>
            <person name="Kono N."/>
            <person name="Nakamura H."/>
            <person name="Mori M."/>
            <person name="Yoshida Y."/>
            <person name="Ohtoshi R."/>
            <person name="Malay A.D."/>
            <person name="Moran D.A.P."/>
            <person name="Tomita M."/>
            <person name="Numata K."/>
            <person name="Arakawa K."/>
        </authorList>
    </citation>
    <scope>NUCLEOTIDE SEQUENCE</scope>
</reference>
<dbReference type="EMBL" id="BMAU01021247">
    <property type="protein sequence ID" value="GFY04928.1"/>
    <property type="molecule type" value="Genomic_DNA"/>
</dbReference>
<dbReference type="AlphaFoldDB" id="A0A8X6VEH0"/>
<protein>
    <submittedName>
        <fullName evidence="1">Uncharacterized protein</fullName>
    </submittedName>
</protein>
<sequence>MKLIERLIEEGGSDSSSRNFVSLKISENVVRLIGRHFPSYVESDCSKKKKKTSRKCVPDGHGFELVSSVRALVPQKFSVEEELMHVKHVEVKSPHVGVMWKFGMGVISSGIVLVT</sequence>
<name>A0A8X6VEH0_TRICX</name>
<keyword evidence="2" id="KW-1185">Reference proteome</keyword>
<proteinExistence type="predicted"/>
<evidence type="ECO:0000313" key="2">
    <source>
        <dbReference type="Proteomes" id="UP000887159"/>
    </source>
</evidence>
<comment type="caution">
    <text evidence="1">The sequence shown here is derived from an EMBL/GenBank/DDBJ whole genome shotgun (WGS) entry which is preliminary data.</text>
</comment>
<accession>A0A8X6VEH0</accession>
<gene>
    <name evidence="1" type="ORF">TNCV_2175841</name>
</gene>
<dbReference type="Proteomes" id="UP000887159">
    <property type="component" value="Unassembled WGS sequence"/>
</dbReference>
<evidence type="ECO:0000313" key="1">
    <source>
        <dbReference type="EMBL" id="GFY04928.1"/>
    </source>
</evidence>